<dbReference type="Pfam" id="PF25033">
    <property type="entry name" value="VPS13_M"/>
    <property type="match status" value="1"/>
</dbReference>
<feature type="domain" description="Chorein N-terminal" evidence="5">
    <location>
        <begin position="1"/>
        <end position="396"/>
    </location>
</feature>
<reference evidence="9 10" key="1">
    <citation type="journal article" date="2024" name="Insects">
        <title>An Improved Chromosome-Level Genome Assembly of the Firefly Pyrocoelia pectoralis.</title>
        <authorList>
            <person name="Fu X."/>
            <person name="Meyer-Rochow V.B."/>
            <person name="Ballantyne L."/>
            <person name="Zhu X."/>
        </authorList>
    </citation>
    <scope>NUCLEOTIDE SEQUENCE [LARGE SCALE GENOMIC DNA]</scope>
    <source>
        <strain evidence="9">XCY_ONT2</strain>
    </source>
</reference>
<dbReference type="GO" id="GO:0045053">
    <property type="term" value="P:protein retention in Golgi apparatus"/>
    <property type="evidence" value="ECO:0007669"/>
    <property type="project" value="TreeGrafter"/>
</dbReference>
<feature type="domain" description="Intermembrane lipid transfer protein VPS13-like C-terminal" evidence="8">
    <location>
        <begin position="3167"/>
        <end position="3270"/>
    </location>
</feature>
<evidence type="ECO:0008006" key="11">
    <source>
        <dbReference type="Google" id="ProtNLM"/>
    </source>
</evidence>
<keyword evidence="3" id="KW-0445">Lipid transport</keyword>
<evidence type="ECO:0000259" key="7">
    <source>
        <dbReference type="Pfam" id="PF25036"/>
    </source>
</evidence>
<dbReference type="PANTHER" id="PTHR16166">
    <property type="entry name" value="VACUOLAR PROTEIN SORTING-ASSOCIATED PROTEIN VPS13"/>
    <property type="match status" value="1"/>
</dbReference>
<feature type="domain" description="VPS13-like middle region" evidence="6">
    <location>
        <begin position="1023"/>
        <end position="1915"/>
    </location>
</feature>
<feature type="region of interest" description="Disordered" evidence="4">
    <location>
        <begin position="1779"/>
        <end position="1801"/>
    </location>
</feature>
<dbReference type="Pfam" id="PF25037">
    <property type="entry name" value="VPS13_C"/>
    <property type="match status" value="1"/>
</dbReference>
<dbReference type="Pfam" id="PF12624">
    <property type="entry name" value="VPS13_N"/>
    <property type="match status" value="1"/>
</dbReference>
<dbReference type="GO" id="GO:0006623">
    <property type="term" value="P:protein targeting to vacuole"/>
    <property type="evidence" value="ECO:0007669"/>
    <property type="project" value="TreeGrafter"/>
</dbReference>
<dbReference type="InterPro" id="IPR009543">
    <property type="entry name" value="VPS13_VAB"/>
</dbReference>
<comment type="caution">
    <text evidence="9">The sequence shown here is derived from an EMBL/GenBank/DDBJ whole genome shotgun (WGS) entry which is preliminary data.</text>
</comment>
<dbReference type="Pfam" id="PF25036">
    <property type="entry name" value="VPS13_VAB"/>
    <property type="match status" value="1"/>
</dbReference>
<accession>A0AAN7ZJY0</accession>
<evidence type="ECO:0000256" key="1">
    <source>
        <dbReference type="ARBA" id="ARBA00006545"/>
    </source>
</evidence>
<dbReference type="InterPro" id="IPR026847">
    <property type="entry name" value="VPS13"/>
</dbReference>
<dbReference type="PANTHER" id="PTHR16166:SF93">
    <property type="entry name" value="INTERMEMBRANE LIPID TRANSFER PROTEIN VPS13"/>
    <property type="match status" value="1"/>
</dbReference>
<evidence type="ECO:0000313" key="9">
    <source>
        <dbReference type="EMBL" id="KAK5650330.1"/>
    </source>
</evidence>
<name>A0AAN7ZJY0_9COLE</name>
<proteinExistence type="inferred from homology"/>
<evidence type="ECO:0000256" key="4">
    <source>
        <dbReference type="SAM" id="MobiDB-lite"/>
    </source>
</evidence>
<dbReference type="InterPro" id="IPR026854">
    <property type="entry name" value="VPS13_N"/>
</dbReference>
<organism evidence="9 10">
    <name type="scientific">Pyrocoelia pectoralis</name>
    <dbReference type="NCBI Taxonomy" id="417401"/>
    <lineage>
        <taxon>Eukaryota</taxon>
        <taxon>Metazoa</taxon>
        <taxon>Ecdysozoa</taxon>
        <taxon>Arthropoda</taxon>
        <taxon>Hexapoda</taxon>
        <taxon>Insecta</taxon>
        <taxon>Pterygota</taxon>
        <taxon>Neoptera</taxon>
        <taxon>Endopterygota</taxon>
        <taxon>Coleoptera</taxon>
        <taxon>Polyphaga</taxon>
        <taxon>Elateriformia</taxon>
        <taxon>Elateroidea</taxon>
        <taxon>Lampyridae</taxon>
        <taxon>Lampyrinae</taxon>
        <taxon>Pyrocoelia</taxon>
    </lineage>
</organism>
<dbReference type="InterPro" id="IPR056747">
    <property type="entry name" value="VPS13-like_M"/>
</dbReference>
<dbReference type="InterPro" id="IPR056748">
    <property type="entry name" value="VPS13-like_C"/>
</dbReference>
<keyword evidence="2" id="KW-0813">Transport</keyword>
<sequence length="3311" mass="380200">MLESVVARLLNQLLGKYVVDLDTENLNVGIFSGQVQLTDLQLKAEALYELNLPIKVKIGTIGKVWLKIPWNYLWNEPVLLTIEDILITAVPIVAYEKYNHEIDKRLLRSVKRKILHDLNADKKFIGGPNSFPEHLITNLVNNLQINVANIHIRYEDSVSANHPLACGLCIGSITAETTNSKWKAAKATSSSETCYYLIKVEALSVYWNPQYNSEKWDIPSQYYQWRNVMSSSLQNFSMNNQDFEFVVKPMTAKVKMTINRADNRNITKILSDIVIQDCNIQFSQKQCQSILDLTDALDRMFISWNFLSLRPNQTILENKQGWWKYAYQALLEQRVRPYTWSRIKKVRQQYKEYTEVYKKILLNPNDTELKLDLQKYEDCLSIVNIVISRKQAALLVRADSCGEKNFWSMLPSPERTELCNKIGYSDQLVAEKKHTIEHKHNFRIGNVSLSLVESKREILVITMTQIILSTVPNFVEDTYKFLLKIEGIVVEGASVEDHLVPIISSEHIHSSPAYFFKIDIEKHKPKSSPSFSVSGALSTIEIIYQEHAFKELLKYISSKSALLDNFYNFVSKIPQKLTSFIIDKIEKNWSFNFDVRVPYLVWPQSGIIQKGENILIADLGHLKVETDLCEKCNISEISTPMELEEQLYSRFNVNCSEMQILFCDASENWKDARKEKDSDMHLLQKLNFSSTFAISSQTFHSLPRYKWNITTPSVKINLSEKKISSLIKFFNHFTRNTSIHTPPRRISKLHSILKLDQIVKKIRVNYLRKIKNSVHVSEKHIKYKMNKMERNGLISKEGRKGDDSQRKENMNEAWARVVDLPGLEDNTSPSNNILKLFRVVVNDFCLAFSRSSDITERPYLLFRFGSFMMDVAFMTYGPAYQMSINSILLTDKLYTTRSGQYLDLIHSPVPSTADVLTILYRRVDANCPDFWTHFHGVETSLVADLGTLNLLLHQDALHTIIKYSRYMCHKISTQTSDHLTIILKNGIQKIKKIFQNKQSETPVPPGAVKFSHSAHLSDLKIRVCDSDFDIVNINLAGMEMDFLFRANERFVFRSYLSTITVEHLSDGTLYSKVISTDGDKVYEVKYVRHAANIIQKNEISQSNDDLSADGSFKFHLGRIHVTFLYKLIVQLQRFILNLEGITIMRLIVTFLRTSLNRATDSMKGNAKINLSINIQGPILLFPQKSDSPNVVVFDTGELNVENFFKEYSNERIENILIKLKDITILRGIMTLTSSLEMQETIVEPVHVQLDVKHFITYSKSIKKPLAWDIDGVVDIIQITLGQRDLSIILAVYVDNIGEGKLIDLIPTTMKSYEEVTENDDTVKTLEAFFCEPKQKDISIKFSVDAIKVLLFFDSGELLSSPIRDLNHGLCKFEISDILSTLIIFTDKSFEGKLSIDSLLVEELGPDANIYDKEILHSPMDNNKNNNCNITVNKPPIIDITFHQNKTEDKTIDIIVGRLSLCLSVPLCEKIALFVLECLPRDNVDLGIVNHGYIGDVQSENGQMASYKTSSVTIALRINKPEFIFLIETTSNKKRYFITKAEILSDYSRHSSRLNLTLSLSGFHTLFYDLGINSSTPYVVLKRCDMEFSKTFTEVKGEKITMTVSSLCVQLCSGVVHSINDILNDIVDHFKIPDVTPEMKKSKSKLDLEDLWEPKKINEIVTRPEDDYDRINVKDKVHEIILFPKTEVVVVCELEEIPVIIFKSTIEMTVYDWSSLLNSTCEITIQANYYNEGLQAWEPVIDPVVANENNYVPWDIMIKIFQDKALPILSTADHKIKKDYTKARKASPSPSSTEDDESKDGMVYLQPPKMYHSYNNKGIKTSLSTFLDETDSENEDGAMEKLASAISDLFTGDWNESEESDYDHSSDAEDESEDNLDSKLQSARPSVELTKRFKKSTYFLIDTKESLNITITPAFLKVVNEIFTVYSSKTLSILPITKSINLLNDIGPKTIVELYESKGSELLEDNVLVHAKTYENEDSCPNSPTKIVQDFIEDTNDDRDSLSEELLKLDLDLSYDYELTDTLLFPSTTSTRLYEKIRRHFLKIHVPGFLPIQTNCPKKNWHKFIPLQSSSHNKTYYLVAKHTIGKYGRTVVVSSPLQIRNETCFALSVLYQPSILQQLNLEPVGDVTNPFETTMRITVLEPHEHYNVPLYIAYHCKLFIQPAYAEGHYMSETGLWWKDLATELDMPHHVTCKPKSTSNLEVFALKVLLTRNVDVQNSHLYSSPNYVIRLLPPLAFQNLLPYTLEVQNVELKQQMKVEPGERSSIYSIDLFKDQKFLVKVSYSGFVWSGLLNLTIDFDEKIVMLSTDTKINGTNKQLPIHVKVEKENNYNIFFYSSYWIVNKTELPLQLKATSNPNVFETSNEDILLFSFKRHTKQSITLRVYESNWSNDFGLDCAGTTGLVVCKDHERKKRYSLLLSIRLSEMCPQYTKIITFLPSFIVINTTRKHLRFMEHNEKTDLWVDLLPNQHKIFWPETGSMEMYVKYRDSKLNSQPFFVATVHHTVLRMDKGSAICVNVTGGTSGPFHITFKDYSEGDAPILIKNMCADLFLKIQQQGQSPVTLLNPFTSLLYTWDDPIKPRQLLWNVYNNKGSGFYIDVFKDGFGEERINFHSVPPGNANLNKSSVESSSSEDSDTADSVKTTLNRKVRRDKIVVYWICYSDGLQKTLLFTQEQKISTLTMKLYLTRLCDIECLLSMSGIGISIFVNKHIKHEITYVSVSDAPAVWEVNVGHKWKTLTLELASWIEDKYRLHYKKCQLKDYIHIDFEKMFMLKPFFAELRRCYNSAIYGLYRRSRDHQYFNVKVQSVQIDNKQSSANDFVIFHPKPSINIKVTNPFMEFAAFKYYNANVSVYKDIRLNVEQFYLHLESQFLTELDHLLSEPFKIMDNVVSLYRFEIGTIHAPLIAPPKEKESCNTRIESLQVSPITIQLNISSRNPSQNRDPKILFNHFFNYIFPINASPYMPAEGVQHRVTPVELIDIKASTLEGFFEVLQHIKSQFLQQYYSQVLGLQVLVNSYSVQPVASHEHVLKEYDKTANLLISGCRCLLGHLNMSPAALEQCVLEIFAHQSVENTHRIRRHDSYHKTSSVPKSVTTLSKNFNTGVTLALSQLIARNTQNGMHYDGEVFFRGTGKALFSLITRHPDDKSDNVQVAIEALRRAYILGEPICIHQRLTRYCNPHLGLKPYCIYESMGNHLLENIANNKYFEDSYWAHAPTDKVGKSIIILSLEHIIRVNKCRLWGTWEVEWCLDLDDIISVPQIETKELILNVRQDENKHANSTGNLAIPGDKETLMWLKEKIEQAIVVSMEDKSWTTNE</sequence>
<dbReference type="Proteomes" id="UP001329430">
    <property type="component" value="Chromosome 1"/>
</dbReference>
<feature type="region of interest" description="Disordered" evidence="4">
    <location>
        <begin position="1855"/>
        <end position="1881"/>
    </location>
</feature>
<evidence type="ECO:0000256" key="3">
    <source>
        <dbReference type="ARBA" id="ARBA00023055"/>
    </source>
</evidence>
<dbReference type="EMBL" id="JAVRBK010000001">
    <property type="protein sequence ID" value="KAK5650330.1"/>
    <property type="molecule type" value="Genomic_DNA"/>
</dbReference>
<evidence type="ECO:0000259" key="8">
    <source>
        <dbReference type="Pfam" id="PF25037"/>
    </source>
</evidence>
<keyword evidence="10" id="KW-1185">Reference proteome</keyword>
<evidence type="ECO:0000259" key="6">
    <source>
        <dbReference type="Pfam" id="PF25033"/>
    </source>
</evidence>
<evidence type="ECO:0000256" key="2">
    <source>
        <dbReference type="ARBA" id="ARBA00022448"/>
    </source>
</evidence>
<evidence type="ECO:0000259" key="5">
    <source>
        <dbReference type="Pfam" id="PF12624"/>
    </source>
</evidence>
<protein>
    <recommendedName>
        <fullName evidence="11">Vacuolar protein sorting-associated protein 13A</fullName>
    </recommendedName>
</protein>
<feature type="domain" description="Vacuolar protein sorting-associated protein 13 VPS13 adaptor binding" evidence="7">
    <location>
        <begin position="2131"/>
        <end position="2576"/>
    </location>
</feature>
<dbReference type="GO" id="GO:0006869">
    <property type="term" value="P:lipid transport"/>
    <property type="evidence" value="ECO:0007669"/>
    <property type="project" value="UniProtKB-KW"/>
</dbReference>
<gene>
    <name evidence="9" type="ORF">RI129_001359</name>
</gene>
<evidence type="ECO:0000313" key="10">
    <source>
        <dbReference type="Proteomes" id="UP001329430"/>
    </source>
</evidence>
<comment type="similarity">
    <text evidence="1">Belongs to the VPS13 family.</text>
</comment>
<feature type="region of interest" description="Disordered" evidence="4">
    <location>
        <begin position="2619"/>
        <end position="2638"/>
    </location>
</feature>